<dbReference type="PROSITE" id="PS50304">
    <property type="entry name" value="TUDOR"/>
    <property type="match status" value="1"/>
</dbReference>
<dbReference type="FunFam" id="2.30.30.140:FF:000018">
    <property type="entry name" value="Serine/threonine-protein kinase 31"/>
    <property type="match status" value="1"/>
</dbReference>
<reference evidence="2" key="2">
    <citation type="journal article" date="2017" name="Front. Cell. Infect. Microbiol.">
        <title>Analysis of the Salivary Gland Transcriptome of Unfed and Partially Fed Amblyomma sculptum Ticks and Descriptive Proteome of the Saliva.</title>
        <authorList>
            <person name="Esteves E."/>
            <person name="Maruyama S.R."/>
            <person name="Kawahara R."/>
            <person name="Fujita A."/>
            <person name="Martins L.A."/>
            <person name="Righi A.A."/>
            <person name="Costa F.B."/>
            <person name="Palmisano G."/>
            <person name="Labruna M.B."/>
            <person name="Sa-Nunes A."/>
            <person name="Ribeiro J.M.C."/>
            <person name="Fogaca A.C."/>
        </authorList>
    </citation>
    <scope>NUCLEOTIDE SEQUENCE</scope>
</reference>
<dbReference type="EMBL" id="GFAA01003901">
    <property type="protein sequence ID" value="JAT99533.1"/>
    <property type="molecule type" value="mRNA"/>
</dbReference>
<dbReference type="GO" id="GO:0005737">
    <property type="term" value="C:cytoplasm"/>
    <property type="evidence" value="ECO:0007669"/>
    <property type="project" value="UniProtKB-ARBA"/>
</dbReference>
<evidence type="ECO:0000313" key="2">
    <source>
        <dbReference type="EMBL" id="JAT99533.1"/>
    </source>
</evidence>
<dbReference type="Gene3D" id="2.40.50.90">
    <property type="match status" value="1"/>
</dbReference>
<dbReference type="Gene3D" id="2.30.30.140">
    <property type="match status" value="1"/>
</dbReference>
<dbReference type="AlphaFoldDB" id="A0A1E1XJZ2"/>
<dbReference type="InterPro" id="IPR035437">
    <property type="entry name" value="SNase_OB-fold_sf"/>
</dbReference>
<dbReference type="PANTHER" id="PTHR16442">
    <property type="entry name" value="RING FINGER PROTEIN 17"/>
    <property type="match status" value="1"/>
</dbReference>
<protein>
    <submittedName>
        <fullName evidence="2">Putative transcriptional coactivator</fullName>
    </submittedName>
</protein>
<sequence>MFEDVPLLCLEVEMYGLKPFSSTGAWPLKALDTVHYTLVEQDCSMVVKEWPTETSRAKVLLYLPDGVSLYDFMLETGMACKADPEPEPSGGCDEMDVVPCPYKSMEFPTTRLFPVVVTNLVQADVACIQLAKFEDAANDEQKAVNNSIESFLAMAAELQEIAKDCPLLHNTSEGTPCLGKYGYDKLWYRGLVLGTQKKKVSVLYVDYGNSEVISRSNLRVLPHKYFDIPIQCKECRFHGVRVVGDEFNARKMLSDILFEGNNTVYLAEIKNTESTPVEIELLNSSSLEPVYKPLVEKGYITIDTNQ</sequence>
<dbReference type="SMART" id="SM00333">
    <property type="entry name" value="TUDOR"/>
    <property type="match status" value="1"/>
</dbReference>
<reference evidence="2" key="1">
    <citation type="submission" date="2016-09" db="EMBL/GenBank/DDBJ databases">
        <authorList>
            <person name="Capua I."/>
            <person name="De Benedictis P."/>
            <person name="Joannis T."/>
            <person name="Lombin L.H."/>
            <person name="Cattoli G."/>
        </authorList>
    </citation>
    <scope>NUCLEOTIDE SEQUENCE</scope>
</reference>
<organism evidence="2">
    <name type="scientific">Amblyomma sculptum</name>
    <name type="common">Tick</name>
    <dbReference type="NCBI Taxonomy" id="1581419"/>
    <lineage>
        <taxon>Eukaryota</taxon>
        <taxon>Metazoa</taxon>
        <taxon>Ecdysozoa</taxon>
        <taxon>Arthropoda</taxon>
        <taxon>Chelicerata</taxon>
        <taxon>Arachnida</taxon>
        <taxon>Acari</taxon>
        <taxon>Parasitiformes</taxon>
        <taxon>Ixodida</taxon>
        <taxon>Ixodoidea</taxon>
        <taxon>Ixodidae</taxon>
        <taxon>Amblyomminae</taxon>
        <taxon>Amblyomma</taxon>
    </lineage>
</organism>
<accession>A0A1E1XJZ2</accession>
<dbReference type="PANTHER" id="PTHR16442:SF1">
    <property type="entry name" value="RING FINGER PROTEIN 17"/>
    <property type="match status" value="1"/>
</dbReference>
<dbReference type="SUPFAM" id="SSF63748">
    <property type="entry name" value="Tudor/PWWP/MBT"/>
    <property type="match status" value="1"/>
</dbReference>
<dbReference type="Pfam" id="PF00567">
    <property type="entry name" value="TUDOR"/>
    <property type="match status" value="1"/>
</dbReference>
<proteinExistence type="evidence at transcript level"/>
<name>A0A1E1XJZ2_AMBSC</name>
<dbReference type="InterPro" id="IPR002999">
    <property type="entry name" value="Tudor"/>
</dbReference>
<feature type="domain" description="Tudor" evidence="1">
    <location>
        <begin position="170"/>
        <end position="228"/>
    </location>
</feature>
<evidence type="ECO:0000259" key="1">
    <source>
        <dbReference type="PROSITE" id="PS50304"/>
    </source>
</evidence>